<evidence type="ECO:0000256" key="1">
    <source>
        <dbReference type="ARBA" id="ARBA00004651"/>
    </source>
</evidence>
<name>A0A8E3SC91_9PAST</name>
<dbReference type="AlphaFoldDB" id="A0A8E3SC91"/>
<evidence type="ECO:0000256" key="7">
    <source>
        <dbReference type="ARBA" id="ARBA00022989"/>
    </source>
</evidence>
<feature type="transmembrane region" description="Helical" evidence="9">
    <location>
        <begin position="179"/>
        <end position="200"/>
    </location>
</feature>
<evidence type="ECO:0000313" key="11">
    <source>
        <dbReference type="Proteomes" id="UP000955338"/>
    </source>
</evidence>
<evidence type="ECO:0000256" key="3">
    <source>
        <dbReference type="ARBA" id="ARBA00022448"/>
    </source>
</evidence>
<dbReference type="InterPro" id="IPR001463">
    <property type="entry name" value="Na/Ala_symport"/>
</dbReference>
<sequence length="473" mass="51752">MSFIEKFHMYINAINDPLWNIVVIVLLGTGIYFTLTTFFVQIRLLPQSFREMLNGRSGDTKHAITPFQAFVTGLASRVGTGNIAGVAIAISLGGAGAVFWMWITALVGMSSAFAESSLAQLFKVKDKTGIFRGGPAYYITYGLKQRWFAYIFAISLIATYGFVFNAIQSNTIADAAKTAWDWSPEAVGIALVLITAPMIFGGIRRISRIAEVLVPIMALLYLLLALYILVTNISLVPAMFSKIFREAFNFQAAAGGFLGGFFSQAMLYGIKRGLFSNEAGMGSAPNAAATADVKHPASQGLIQMLGVFVDTIIICSCTAIIILLSGDNVVSSHKGAELTQFAIAAQVGEWGKDFLAIVIFMFAFSSIIGNYAYAESNISFLKNNRTLMTIVRTLVLAMVYFGAVQKVELVWDMGDTFMGTLALINLTAILLLSPIVITILKDYQSQLKTTKDPEFKLNKYPELMKRIKSDIWK</sequence>
<organism evidence="10 11">
    <name type="scientific">Mergibacter septicus</name>
    <dbReference type="NCBI Taxonomy" id="221402"/>
    <lineage>
        <taxon>Bacteria</taxon>
        <taxon>Pseudomonadati</taxon>
        <taxon>Pseudomonadota</taxon>
        <taxon>Gammaproteobacteria</taxon>
        <taxon>Pasteurellales</taxon>
        <taxon>Pasteurellaceae</taxon>
        <taxon>Mergibacter</taxon>
    </lineage>
</organism>
<dbReference type="Gene3D" id="1.20.1740.10">
    <property type="entry name" value="Amino acid/polyamine transporter I"/>
    <property type="match status" value="1"/>
</dbReference>
<feature type="transmembrane region" description="Helical" evidence="9">
    <location>
        <begin position="250"/>
        <end position="270"/>
    </location>
</feature>
<proteinExistence type="inferred from homology"/>
<keyword evidence="3 9" id="KW-0813">Transport</keyword>
<feature type="transmembrane region" description="Helical" evidence="9">
    <location>
        <begin position="304"/>
        <end position="324"/>
    </location>
</feature>
<evidence type="ECO:0000256" key="6">
    <source>
        <dbReference type="ARBA" id="ARBA00022847"/>
    </source>
</evidence>
<evidence type="ECO:0000256" key="2">
    <source>
        <dbReference type="ARBA" id="ARBA00009261"/>
    </source>
</evidence>
<dbReference type="FunFam" id="1.20.1740.10:FF:000004">
    <property type="entry name" value="Sodium:alanine symporter family protein"/>
    <property type="match status" value="1"/>
</dbReference>
<reference evidence="10" key="1">
    <citation type="submission" date="2017-06" db="EMBL/GenBank/DDBJ databases">
        <title>Genome sequencing of pathogenic and non-pathogenic strains within Bisgaard taxon 40.</title>
        <authorList>
            <person name="Ladner J.T."/>
            <person name="Lovett S.P."/>
            <person name="Koroleva G."/>
            <person name="Lorch J.M."/>
        </authorList>
    </citation>
    <scope>NUCLEOTIDE SEQUENCE</scope>
    <source>
        <strain evidence="10">27576-1-I1</strain>
    </source>
</reference>
<keyword evidence="5 9" id="KW-0812">Transmembrane</keyword>
<dbReference type="GO" id="GO:0005886">
    <property type="term" value="C:plasma membrane"/>
    <property type="evidence" value="ECO:0007669"/>
    <property type="project" value="UniProtKB-SubCell"/>
</dbReference>
<comment type="subcellular location">
    <subcellularLocation>
        <location evidence="9">Cell inner membrane</location>
        <topology evidence="9">Multi-pass membrane protein</topology>
    </subcellularLocation>
    <subcellularLocation>
        <location evidence="1">Cell membrane</location>
        <topology evidence="1">Multi-pass membrane protein</topology>
    </subcellularLocation>
</comment>
<feature type="transmembrane region" description="Helical" evidence="9">
    <location>
        <begin position="386"/>
        <end position="404"/>
    </location>
</feature>
<keyword evidence="8 9" id="KW-0472">Membrane</keyword>
<dbReference type="PANTHER" id="PTHR30330:SF1">
    <property type="entry name" value="AMINO-ACID CARRIER PROTEIN ALST"/>
    <property type="match status" value="1"/>
</dbReference>
<keyword evidence="4" id="KW-1003">Cell membrane</keyword>
<feature type="transmembrane region" description="Helical" evidence="9">
    <location>
        <begin position="354"/>
        <end position="374"/>
    </location>
</feature>
<gene>
    <name evidence="10" type="ORF">CEP48_07670</name>
</gene>
<evidence type="ECO:0000313" key="10">
    <source>
        <dbReference type="EMBL" id="QDJ15305.1"/>
    </source>
</evidence>
<dbReference type="PRINTS" id="PR00175">
    <property type="entry name" value="NAALASMPORT"/>
</dbReference>
<protein>
    <submittedName>
        <fullName evidence="10">Sodium:alanine symporter family protein</fullName>
    </submittedName>
</protein>
<feature type="transmembrane region" description="Helical" evidence="9">
    <location>
        <begin position="416"/>
        <end position="440"/>
    </location>
</feature>
<feature type="transmembrane region" description="Helical" evidence="9">
    <location>
        <begin position="21"/>
        <end position="42"/>
    </location>
</feature>
<dbReference type="RefSeq" id="WP_261920185.1">
    <property type="nucleotide sequence ID" value="NZ_CP022011.1"/>
</dbReference>
<keyword evidence="11" id="KW-1185">Reference proteome</keyword>
<evidence type="ECO:0000256" key="8">
    <source>
        <dbReference type="ARBA" id="ARBA00023136"/>
    </source>
</evidence>
<evidence type="ECO:0000256" key="5">
    <source>
        <dbReference type="ARBA" id="ARBA00022692"/>
    </source>
</evidence>
<dbReference type="NCBIfam" id="TIGR00835">
    <property type="entry name" value="agcS"/>
    <property type="match status" value="1"/>
</dbReference>
<keyword evidence="6 9" id="KW-0769">Symport</keyword>
<feature type="transmembrane region" description="Helical" evidence="9">
    <location>
        <begin position="147"/>
        <end position="167"/>
    </location>
</feature>
<evidence type="ECO:0000256" key="4">
    <source>
        <dbReference type="ARBA" id="ARBA00022475"/>
    </source>
</evidence>
<feature type="transmembrane region" description="Helical" evidence="9">
    <location>
        <begin position="212"/>
        <end position="230"/>
    </location>
</feature>
<dbReference type="PROSITE" id="PS00873">
    <property type="entry name" value="NA_ALANINE_SYMP"/>
    <property type="match status" value="1"/>
</dbReference>
<feature type="transmembrane region" description="Helical" evidence="9">
    <location>
        <begin position="83"/>
        <end position="103"/>
    </location>
</feature>
<dbReference type="EMBL" id="CP022011">
    <property type="protein sequence ID" value="QDJ15305.1"/>
    <property type="molecule type" value="Genomic_DNA"/>
</dbReference>
<keyword evidence="7 9" id="KW-1133">Transmembrane helix</keyword>
<dbReference type="Proteomes" id="UP000955338">
    <property type="component" value="Chromosome"/>
</dbReference>
<accession>A0A8E3SC91</accession>
<dbReference type="PANTHER" id="PTHR30330">
    <property type="entry name" value="AGSS FAMILY TRANSPORTER, SODIUM-ALANINE"/>
    <property type="match status" value="1"/>
</dbReference>
<dbReference type="GO" id="GO:0005283">
    <property type="term" value="F:amino acid:sodium symporter activity"/>
    <property type="evidence" value="ECO:0007669"/>
    <property type="project" value="InterPro"/>
</dbReference>
<comment type="similarity">
    <text evidence="2 9">Belongs to the alanine or glycine:cation symporter (AGCS) (TC 2.A.25) family.</text>
</comment>
<dbReference type="Pfam" id="PF01235">
    <property type="entry name" value="Na_Ala_symp"/>
    <property type="match status" value="1"/>
</dbReference>
<keyword evidence="9" id="KW-0997">Cell inner membrane</keyword>
<evidence type="ECO:0000256" key="9">
    <source>
        <dbReference type="RuleBase" id="RU363064"/>
    </source>
</evidence>